<dbReference type="GO" id="GO:0000155">
    <property type="term" value="F:phosphorelay sensor kinase activity"/>
    <property type="evidence" value="ECO:0007669"/>
    <property type="project" value="InterPro"/>
</dbReference>
<evidence type="ECO:0000256" key="6">
    <source>
        <dbReference type="ARBA" id="ARBA00022692"/>
    </source>
</evidence>
<evidence type="ECO:0000256" key="1">
    <source>
        <dbReference type="ARBA" id="ARBA00000085"/>
    </source>
</evidence>
<comment type="caution">
    <text evidence="13">The sequence shown here is derived from an EMBL/GenBank/DDBJ whole genome shotgun (WGS) entry which is preliminary data.</text>
</comment>
<dbReference type="PRINTS" id="PR00344">
    <property type="entry name" value="BCTRLSENSOR"/>
</dbReference>
<evidence type="ECO:0000256" key="4">
    <source>
        <dbReference type="ARBA" id="ARBA00022553"/>
    </source>
</evidence>
<dbReference type="InterPro" id="IPR003661">
    <property type="entry name" value="HisK_dim/P_dom"/>
</dbReference>
<dbReference type="Proteomes" id="UP000253688">
    <property type="component" value="Unassembled WGS sequence"/>
</dbReference>
<dbReference type="PANTHER" id="PTHR45436">
    <property type="entry name" value="SENSOR HISTIDINE KINASE YKOH"/>
    <property type="match status" value="1"/>
</dbReference>
<dbReference type="CDD" id="cd00082">
    <property type="entry name" value="HisKA"/>
    <property type="match status" value="1"/>
</dbReference>
<evidence type="ECO:0000256" key="2">
    <source>
        <dbReference type="ARBA" id="ARBA00004141"/>
    </source>
</evidence>
<dbReference type="Pfam" id="PF02518">
    <property type="entry name" value="HATPase_c"/>
    <property type="match status" value="1"/>
</dbReference>
<dbReference type="RefSeq" id="WP_112986728.1">
    <property type="nucleotide sequence ID" value="NZ_CP131470.1"/>
</dbReference>
<dbReference type="Pfam" id="PF00512">
    <property type="entry name" value="HisKA"/>
    <property type="match status" value="1"/>
</dbReference>
<gene>
    <name evidence="13" type="ORF">DC346_02860</name>
</gene>
<evidence type="ECO:0000256" key="10">
    <source>
        <dbReference type="ARBA" id="ARBA00023136"/>
    </source>
</evidence>
<feature type="transmembrane region" description="Helical" evidence="11">
    <location>
        <begin position="15"/>
        <end position="35"/>
    </location>
</feature>
<dbReference type="Gene3D" id="3.30.565.10">
    <property type="entry name" value="Histidine kinase-like ATPase, C-terminal domain"/>
    <property type="match status" value="1"/>
</dbReference>
<dbReference type="InterPro" id="IPR003594">
    <property type="entry name" value="HATPase_dom"/>
</dbReference>
<keyword evidence="7 13" id="KW-0418">Kinase</keyword>
<evidence type="ECO:0000256" key="8">
    <source>
        <dbReference type="ARBA" id="ARBA00022989"/>
    </source>
</evidence>
<dbReference type="SMART" id="SM00387">
    <property type="entry name" value="HATPase_c"/>
    <property type="match status" value="1"/>
</dbReference>
<dbReference type="InterPro" id="IPR004358">
    <property type="entry name" value="Sig_transdc_His_kin-like_C"/>
</dbReference>
<dbReference type="PROSITE" id="PS50109">
    <property type="entry name" value="HIS_KIN"/>
    <property type="match status" value="1"/>
</dbReference>
<feature type="transmembrane region" description="Helical" evidence="11">
    <location>
        <begin position="148"/>
        <end position="170"/>
    </location>
</feature>
<keyword evidence="5" id="KW-0808">Transferase</keyword>
<dbReference type="EMBL" id="QEWH01000017">
    <property type="protein sequence ID" value="RBA49455.1"/>
    <property type="molecule type" value="Genomic_DNA"/>
</dbReference>
<dbReference type="SMART" id="SM00388">
    <property type="entry name" value="HisKA"/>
    <property type="match status" value="1"/>
</dbReference>
<dbReference type="GO" id="GO:0005886">
    <property type="term" value="C:plasma membrane"/>
    <property type="evidence" value="ECO:0007669"/>
    <property type="project" value="TreeGrafter"/>
</dbReference>
<dbReference type="AlphaFoldDB" id="A0A365PMM4"/>
<dbReference type="InterPro" id="IPR036097">
    <property type="entry name" value="HisK_dim/P_sf"/>
</dbReference>
<reference evidence="13 14" key="1">
    <citation type="submission" date="2018-04" db="EMBL/GenBank/DDBJ databases">
        <title>Acinetobacter junii Genome sequencing and assembly.</title>
        <authorList>
            <person name="Su J."/>
            <person name="Rensing C."/>
            <person name="Mazhar H.S."/>
        </authorList>
    </citation>
    <scope>NUCLEOTIDE SEQUENCE [LARGE SCALE GENOMIC DNA]</scope>
    <source>
        <strain evidence="13 14">SC22</strain>
    </source>
</reference>
<comment type="catalytic activity">
    <reaction evidence="1">
        <text>ATP + protein L-histidine = ADP + protein N-phospho-L-histidine.</text>
        <dbReference type="EC" id="2.7.13.3"/>
    </reaction>
</comment>
<feature type="domain" description="Histidine kinase" evidence="12">
    <location>
        <begin position="232"/>
        <end position="446"/>
    </location>
</feature>
<dbReference type="PANTHER" id="PTHR45436:SF15">
    <property type="entry name" value="SENSOR HISTIDINE KINASE CUSS"/>
    <property type="match status" value="1"/>
</dbReference>
<dbReference type="EC" id="2.7.13.3" evidence="3"/>
<keyword evidence="10 11" id="KW-0472">Membrane</keyword>
<protein>
    <recommendedName>
        <fullName evidence="3">histidine kinase</fullName>
        <ecNumber evidence="3">2.7.13.3</ecNumber>
    </recommendedName>
</protein>
<dbReference type="SUPFAM" id="SSF47384">
    <property type="entry name" value="Homodimeric domain of signal transducing histidine kinase"/>
    <property type="match status" value="1"/>
</dbReference>
<organism evidence="13 14">
    <name type="scientific">Acinetobacter junii</name>
    <dbReference type="NCBI Taxonomy" id="40215"/>
    <lineage>
        <taxon>Bacteria</taxon>
        <taxon>Pseudomonadati</taxon>
        <taxon>Pseudomonadota</taxon>
        <taxon>Gammaproteobacteria</taxon>
        <taxon>Moraxellales</taxon>
        <taxon>Moraxellaceae</taxon>
        <taxon>Acinetobacter</taxon>
    </lineage>
</organism>
<name>A0A365PMM4_ACIJU</name>
<dbReference type="InterPro" id="IPR036890">
    <property type="entry name" value="HATPase_C_sf"/>
</dbReference>
<evidence type="ECO:0000256" key="5">
    <source>
        <dbReference type="ARBA" id="ARBA00022679"/>
    </source>
</evidence>
<evidence type="ECO:0000259" key="12">
    <source>
        <dbReference type="PROSITE" id="PS50109"/>
    </source>
</evidence>
<evidence type="ECO:0000256" key="9">
    <source>
        <dbReference type="ARBA" id="ARBA00023012"/>
    </source>
</evidence>
<keyword evidence="4" id="KW-0597">Phosphoprotein</keyword>
<keyword evidence="6 11" id="KW-0812">Transmembrane</keyword>
<comment type="subcellular location">
    <subcellularLocation>
        <location evidence="2">Membrane</location>
        <topology evidence="2">Multi-pass membrane protein</topology>
    </subcellularLocation>
</comment>
<proteinExistence type="predicted"/>
<dbReference type="SUPFAM" id="SSF55874">
    <property type="entry name" value="ATPase domain of HSP90 chaperone/DNA topoisomerase II/histidine kinase"/>
    <property type="match status" value="1"/>
</dbReference>
<dbReference type="InterPro" id="IPR005467">
    <property type="entry name" value="His_kinase_dom"/>
</dbReference>
<keyword evidence="9" id="KW-0902">Two-component regulatory system</keyword>
<dbReference type="Gene3D" id="1.10.287.130">
    <property type="match status" value="1"/>
</dbReference>
<sequence>MKTVSLQNQLIKTSLISSVMVGSLALLIFVVVSVYQTMHVQDEIMDEISDMLLLSDLTTSSGKQIDELSEQFDIQYRLKNSQLVLTQSEGFLLDQEPRIFPNDHHQYGFFWQNHQLWRSYVAKDHQANMNVLVIQPLEERFEELLHSFSAYILILLMVWSLQWMILYFLIKRQFKAVHQLSKQISAKNAEDLSSIKFAEFEVKELQPILAQLNYLLKRLDNSLKAEQRFTADASHELRSPLSAIQLRLQLLQRKYPERAKELDSIQLDVSRGIQTLENLLLLARLDPEHPEHLPKTYFDLNEMVKLLLSDFSTAIETKNLEIFYQNILIDKKLDIFANEQLIYTCLRNILDNAIRYSEANYSIHIKLDDDSDYINLTIENQGAGLDTEVLERLGERFFRVLGTKTQGSGLGLSICKKIIELHRGRITFAQSSIGGLKIQIQLPKTI</sequence>
<dbReference type="InterPro" id="IPR050428">
    <property type="entry name" value="TCS_sensor_his_kinase"/>
</dbReference>
<accession>A0A365PMM4</accession>
<keyword evidence="8 11" id="KW-1133">Transmembrane helix</keyword>
<evidence type="ECO:0000313" key="13">
    <source>
        <dbReference type="EMBL" id="RBA49455.1"/>
    </source>
</evidence>
<evidence type="ECO:0000256" key="7">
    <source>
        <dbReference type="ARBA" id="ARBA00022777"/>
    </source>
</evidence>
<evidence type="ECO:0000256" key="11">
    <source>
        <dbReference type="SAM" id="Phobius"/>
    </source>
</evidence>
<evidence type="ECO:0000256" key="3">
    <source>
        <dbReference type="ARBA" id="ARBA00012438"/>
    </source>
</evidence>
<dbReference type="STRING" id="40215.BVL33_10790"/>
<evidence type="ECO:0000313" key="14">
    <source>
        <dbReference type="Proteomes" id="UP000253688"/>
    </source>
</evidence>